<evidence type="ECO:0000313" key="3">
    <source>
        <dbReference type="EMBL" id="SDG39568.1"/>
    </source>
</evidence>
<dbReference type="InterPro" id="IPR036812">
    <property type="entry name" value="NAD(P)_OxRdtase_dom_sf"/>
</dbReference>
<dbReference type="RefSeq" id="WP_092614000.1">
    <property type="nucleotide sequence ID" value="NZ_FNCV01000001.1"/>
</dbReference>
<reference evidence="4" key="1">
    <citation type="submission" date="2016-10" db="EMBL/GenBank/DDBJ databases">
        <authorList>
            <person name="Varghese N."/>
            <person name="Submissions S."/>
        </authorList>
    </citation>
    <scope>NUCLEOTIDE SEQUENCE [LARGE SCALE GENOMIC DNA]</scope>
    <source>
        <strain evidence="4">930I</strain>
    </source>
</reference>
<name>A0A1G7TWG3_9PROT</name>
<evidence type="ECO:0000256" key="1">
    <source>
        <dbReference type="ARBA" id="ARBA00023002"/>
    </source>
</evidence>
<evidence type="ECO:0000259" key="2">
    <source>
        <dbReference type="Pfam" id="PF00248"/>
    </source>
</evidence>
<sequence length="347" mass="37075">MEYRPLGRTGLTVSALSLGTMTFGEQNSQDEAFAQLDMARDAGINFIDAAELYPISPKAETQGRTEEIIGNWLKSRGRPDDWVIATKVVGPSPAMPWFRGPDHSLGRADIEAAVDASLRRLGVEAIDLYYLHWPARQTNTFGRLGYTPGDDADAVPLADSLAVLGELVRAGKIRHVALSNETPWGLMTALKLAEQSGLPRPACIQNPYSLVNRSFEVGLAEIACREAVGLAAYSPLAGGVLSGKYLDGGQPPGARLTLWPGRYGRYTKPAGVAATRDYVGLARRHGLDPCAMALAYVMSRPFVTSAIAGATSTDQLAGHLAACELTLPEEVLAGIEDIQSLNSNPCP</sequence>
<keyword evidence="1" id="KW-0560">Oxidoreductase</keyword>
<dbReference type="InterPro" id="IPR050523">
    <property type="entry name" value="AKR_Detox_Biosynth"/>
</dbReference>
<dbReference type="EMBL" id="FNCV01000001">
    <property type="protein sequence ID" value="SDG39568.1"/>
    <property type="molecule type" value="Genomic_DNA"/>
</dbReference>
<dbReference type="OrthoDB" id="9774523at2"/>
<dbReference type="STRING" id="83401.SAMN05421742_101125"/>
<dbReference type="PANTHER" id="PTHR43364:SF4">
    <property type="entry name" value="NAD(P)-LINKED OXIDOREDUCTASE SUPERFAMILY PROTEIN"/>
    <property type="match status" value="1"/>
</dbReference>
<gene>
    <name evidence="3" type="ORF">SAMN05421742_101125</name>
</gene>
<feature type="domain" description="NADP-dependent oxidoreductase" evidence="2">
    <location>
        <begin position="16"/>
        <end position="338"/>
    </location>
</feature>
<organism evidence="3 4">
    <name type="scientific">Roseospirillum parvum</name>
    <dbReference type="NCBI Taxonomy" id="83401"/>
    <lineage>
        <taxon>Bacteria</taxon>
        <taxon>Pseudomonadati</taxon>
        <taxon>Pseudomonadota</taxon>
        <taxon>Alphaproteobacteria</taxon>
        <taxon>Rhodospirillales</taxon>
        <taxon>Rhodospirillaceae</taxon>
        <taxon>Roseospirillum</taxon>
    </lineage>
</organism>
<dbReference type="Pfam" id="PF00248">
    <property type="entry name" value="Aldo_ket_red"/>
    <property type="match status" value="1"/>
</dbReference>
<dbReference type="GO" id="GO:0016491">
    <property type="term" value="F:oxidoreductase activity"/>
    <property type="evidence" value="ECO:0007669"/>
    <property type="project" value="UniProtKB-KW"/>
</dbReference>
<dbReference type="CDD" id="cd19094">
    <property type="entry name" value="AKR_Tas-like"/>
    <property type="match status" value="1"/>
</dbReference>
<dbReference type="SUPFAM" id="SSF51430">
    <property type="entry name" value="NAD(P)-linked oxidoreductase"/>
    <property type="match status" value="1"/>
</dbReference>
<dbReference type="Proteomes" id="UP000217076">
    <property type="component" value="Unassembled WGS sequence"/>
</dbReference>
<protein>
    <submittedName>
        <fullName evidence="3">Predicted oxidoreductase</fullName>
    </submittedName>
</protein>
<dbReference type="PANTHER" id="PTHR43364">
    <property type="entry name" value="NADH-SPECIFIC METHYLGLYOXAL REDUCTASE-RELATED"/>
    <property type="match status" value="1"/>
</dbReference>
<proteinExistence type="predicted"/>
<dbReference type="Gene3D" id="3.20.20.100">
    <property type="entry name" value="NADP-dependent oxidoreductase domain"/>
    <property type="match status" value="1"/>
</dbReference>
<accession>A0A1G7TWG3</accession>
<dbReference type="InterPro" id="IPR023210">
    <property type="entry name" value="NADP_OxRdtase_dom"/>
</dbReference>
<keyword evidence="4" id="KW-1185">Reference proteome</keyword>
<dbReference type="AlphaFoldDB" id="A0A1G7TWG3"/>
<evidence type="ECO:0000313" key="4">
    <source>
        <dbReference type="Proteomes" id="UP000217076"/>
    </source>
</evidence>